<evidence type="ECO:0000313" key="4">
    <source>
        <dbReference type="EMBL" id="PZD70720.1"/>
    </source>
</evidence>
<dbReference type="Pfam" id="PF13649">
    <property type="entry name" value="Methyltransf_25"/>
    <property type="match status" value="1"/>
</dbReference>
<feature type="domain" description="Methyltransferase" evidence="3">
    <location>
        <begin position="195"/>
        <end position="291"/>
    </location>
</feature>
<organism evidence="4 5">
    <name type="scientific">Acaryochloris thomasi RCC1774</name>
    <dbReference type="NCBI Taxonomy" id="1764569"/>
    <lineage>
        <taxon>Bacteria</taxon>
        <taxon>Bacillati</taxon>
        <taxon>Cyanobacteriota</taxon>
        <taxon>Cyanophyceae</taxon>
        <taxon>Acaryochloridales</taxon>
        <taxon>Acaryochloridaceae</taxon>
        <taxon>Acaryochloris</taxon>
        <taxon>Acaryochloris thomasi</taxon>
    </lineage>
</organism>
<keyword evidence="4" id="KW-0830">Ubiquinone</keyword>
<accession>A0A2W1J8U9</accession>
<proteinExistence type="predicted"/>
<dbReference type="Gene3D" id="3.40.50.150">
    <property type="entry name" value="Vaccinia Virus protein VP39"/>
    <property type="match status" value="1"/>
</dbReference>
<evidence type="ECO:0000256" key="2">
    <source>
        <dbReference type="ARBA" id="ARBA00022679"/>
    </source>
</evidence>
<dbReference type="InterPro" id="IPR029063">
    <property type="entry name" value="SAM-dependent_MTases_sf"/>
</dbReference>
<dbReference type="PANTHER" id="PTHR43861:SF1">
    <property type="entry name" value="TRANS-ACONITATE 2-METHYLTRANSFERASE"/>
    <property type="match status" value="1"/>
</dbReference>
<gene>
    <name evidence="4" type="primary">ubiE_7</name>
    <name evidence="4" type="ORF">C1752_09715</name>
</gene>
<protein>
    <submittedName>
        <fullName evidence="4">Ubiquinone/menaquinone biosynthesis C-methyltransferase UbiE</fullName>
        <ecNumber evidence="4">2.1.1.163</ecNumber>
    </submittedName>
</protein>
<keyword evidence="2 4" id="KW-0808">Transferase</keyword>
<evidence type="ECO:0000313" key="5">
    <source>
        <dbReference type="Proteomes" id="UP000248857"/>
    </source>
</evidence>
<dbReference type="InterPro" id="IPR041698">
    <property type="entry name" value="Methyltransf_25"/>
</dbReference>
<reference evidence="4 5" key="1">
    <citation type="journal article" date="2018" name="Sci. Rep.">
        <title>A novel species of the marine cyanobacterium Acaryochloris with a unique pigment content and lifestyle.</title>
        <authorList>
            <person name="Partensky F."/>
            <person name="Six C."/>
            <person name="Ratin M."/>
            <person name="Garczarek L."/>
            <person name="Vaulot D."/>
            <person name="Probert I."/>
            <person name="Calteau A."/>
            <person name="Gourvil P."/>
            <person name="Marie D."/>
            <person name="Grebert T."/>
            <person name="Bouchier C."/>
            <person name="Le Panse S."/>
            <person name="Gachenot M."/>
            <person name="Rodriguez F."/>
            <person name="Garrido J.L."/>
        </authorList>
    </citation>
    <scope>NUCLEOTIDE SEQUENCE [LARGE SCALE GENOMIC DNA]</scope>
    <source>
        <strain evidence="4 5">RCC1774</strain>
    </source>
</reference>
<dbReference type="RefSeq" id="WP_110988726.1">
    <property type="nucleotide sequence ID" value="NZ_CAWNWM010000029.1"/>
</dbReference>
<evidence type="ECO:0000256" key="1">
    <source>
        <dbReference type="ARBA" id="ARBA00022603"/>
    </source>
</evidence>
<dbReference type="EMBL" id="PQWO01000029">
    <property type="protein sequence ID" value="PZD70720.1"/>
    <property type="molecule type" value="Genomic_DNA"/>
</dbReference>
<dbReference type="GO" id="GO:0043770">
    <property type="term" value="F:demethylmenaquinone methyltransferase activity"/>
    <property type="evidence" value="ECO:0007669"/>
    <property type="project" value="UniProtKB-EC"/>
</dbReference>
<name>A0A2W1J8U9_9CYAN</name>
<dbReference type="EC" id="2.1.1.163" evidence="4"/>
<comment type="caution">
    <text evidence="4">The sequence shown here is derived from an EMBL/GenBank/DDBJ whole genome shotgun (WGS) entry which is preliminary data.</text>
</comment>
<dbReference type="Proteomes" id="UP000248857">
    <property type="component" value="Unassembled WGS sequence"/>
</dbReference>
<dbReference type="OrthoDB" id="421066at2"/>
<keyword evidence="1 4" id="KW-0489">Methyltransferase</keyword>
<keyword evidence="5" id="KW-1185">Reference proteome</keyword>
<evidence type="ECO:0000259" key="3">
    <source>
        <dbReference type="Pfam" id="PF13649"/>
    </source>
</evidence>
<dbReference type="CDD" id="cd02440">
    <property type="entry name" value="AdoMet_MTases"/>
    <property type="match status" value="1"/>
</dbReference>
<dbReference type="AlphaFoldDB" id="A0A2W1J8U9"/>
<dbReference type="SUPFAM" id="SSF53335">
    <property type="entry name" value="S-adenosyl-L-methionine-dependent methyltransferases"/>
    <property type="match status" value="1"/>
</dbReference>
<dbReference type="GO" id="GO:0032259">
    <property type="term" value="P:methylation"/>
    <property type="evidence" value="ECO:0007669"/>
    <property type="project" value="UniProtKB-KW"/>
</dbReference>
<sequence length="374" mass="42946">MVFLYTQAQHPLIPKAHSPESDLQLASKISEFRQNYFKTLQSKIEEISCLDLAEEKQGLSYSYFREELDQSPEMQAANQRRSSLQDSLWQQVSEEIGKDRDRLAQEFETYAKNQERLELFPDLKIPVHQLKVDIHRMPGGYLQDKVDDFWQGILYDHGVFLYGQGWLGSLNDELGQTLIHHILQKYYPRLDPKKILDMGCSVGHSTLPYASHYPQAKTWGIDLSSSLLKYANARANALSQEVYFSQQNAEQTKFAGQFFDLVVSHILIHEVPCGARKRIFEESYRLLDKGGVMVHLDSKLFLSPSTHTARYFRDTEVWVNSEPYLASSKFEDFKTYALAAGFSAENFQVLSVPGYYAHQHGNHNPGWAAFCAVK</sequence>
<dbReference type="PANTHER" id="PTHR43861">
    <property type="entry name" value="TRANS-ACONITATE 2-METHYLTRANSFERASE-RELATED"/>
    <property type="match status" value="1"/>
</dbReference>